<name>A0A843XMB9_COLES</name>
<dbReference type="GO" id="GO:0003676">
    <property type="term" value="F:nucleic acid binding"/>
    <property type="evidence" value="ECO:0007669"/>
    <property type="project" value="InterPro"/>
</dbReference>
<dbReference type="InterPro" id="IPR036397">
    <property type="entry name" value="RNaseH_sf"/>
</dbReference>
<dbReference type="InterPro" id="IPR002156">
    <property type="entry name" value="RNaseH_domain"/>
</dbReference>
<proteinExistence type="predicted"/>
<dbReference type="EMBL" id="NMUH01010396">
    <property type="protein sequence ID" value="MQM20938.1"/>
    <property type="molecule type" value="Genomic_DNA"/>
</dbReference>
<gene>
    <name evidence="2" type="ORF">Taro_053968</name>
</gene>
<dbReference type="InterPro" id="IPR012337">
    <property type="entry name" value="RNaseH-like_sf"/>
</dbReference>
<dbReference type="Pfam" id="PF13456">
    <property type="entry name" value="RVT_3"/>
    <property type="match status" value="1"/>
</dbReference>
<accession>A0A843XMB9</accession>
<reference evidence="2" key="1">
    <citation type="submission" date="2017-07" db="EMBL/GenBank/DDBJ databases">
        <title>Taro Niue Genome Assembly and Annotation.</title>
        <authorList>
            <person name="Atibalentja N."/>
            <person name="Keating K."/>
            <person name="Fields C.J."/>
        </authorList>
    </citation>
    <scope>NUCLEOTIDE SEQUENCE</scope>
    <source>
        <strain evidence="2">Niue_2</strain>
        <tissue evidence="2">Leaf</tissue>
    </source>
</reference>
<comment type="caution">
    <text evidence="2">The sequence shown here is derived from an EMBL/GenBank/DDBJ whole genome shotgun (WGS) entry which is preliminary data.</text>
</comment>
<dbReference type="PANTHER" id="PTHR47723">
    <property type="entry name" value="OS05G0353850 PROTEIN"/>
    <property type="match status" value="1"/>
</dbReference>
<dbReference type="SUPFAM" id="SSF53098">
    <property type="entry name" value="Ribonuclease H-like"/>
    <property type="match status" value="1"/>
</dbReference>
<evidence type="ECO:0000259" key="1">
    <source>
        <dbReference type="Pfam" id="PF13456"/>
    </source>
</evidence>
<dbReference type="PANTHER" id="PTHR47723:SF19">
    <property type="entry name" value="POLYNUCLEOTIDYL TRANSFERASE, RIBONUCLEASE H-LIKE SUPERFAMILY PROTEIN"/>
    <property type="match status" value="1"/>
</dbReference>
<sequence>MLSVRAPNINFKIQQLPQPWLKALKENGNNLLQLKIIVPTIVKWMHPPTGLPQLLTQKPELFGMALLCDGWATTLRRLGDEPAGQSSTSPSRFTQNGCATAGRRLCDEPAGQSSTSPSRFAQNGCAMAVRRLCDEPAGQSMHPSTGRFKLNVDGAFKSATGIAGGGGILRDHNGDCIFAFAANYQRTTAALDAEARALRDGLAMCCTKGFLEIVVETDSLALTQSVTGQALRPWELTCIFQEMVAPSHLLTTKITQVPREANQTAHYLVSYGCSIDQIDFWESEAVLPHTVKGPYRLDKVGCPTLRT</sequence>
<keyword evidence="3" id="KW-1185">Reference proteome</keyword>
<feature type="domain" description="RNase H type-1" evidence="1">
    <location>
        <begin position="151"/>
        <end position="270"/>
    </location>
</feature>
<dbReference type="Proteomes" id="UP000652761">
    <property type="component" value="Unassembled WGS sequence"/>
</dbReference>
<dbReference type="AlphaFoldDB" id="A0A843XMB9"/>
<dbReference type="Gene3D" id="3.30.420.10">
    <property type="entry name" value="Ribonuclease H-like superfamily/Ribonuclease H"/>
    <property type="match status" value="1"/>
</dbReference>
<evidence type="ECO:0000313" key="2">
    <source>
        <dbReference type="EMBL" id="MQM20938.1"/>
    </source>
</evidence>
<protein>
    <recommendedName>
        <fullName evidence="1">RNase H type-1 domain-containing protein</fullName>
    </recommendedName>
</protein>
<dbReference type="CDD" id="cd06222">
    <property type="entry name" value="RNase_H_like"/>
    <property type="match status" value="1"/>
</dbReference>
<dbReference type="InterPro" id="IPR053151">
    <property type="entry name" value="RNase_H-like"/>
</dbReference>
<evidence type="ECO:0000313" key="3">
    <source>
        <dbReference type="Proteomes" id="UP000652761"/>
    </source>
</evidence>
<organism evidence="2 3">
    <name type="scientific">Colocasia esculenta</name>
    <name type="common">Wild taro</name>
    <name type="synonym">Arum esculentum</name>
    <dbReference type="NCBI Taxonomy" id="4460"/>
    <lineage>
        <taxon>Eukaryota</taxon>
        <taxon>Viridiplantae</taxon>
        <taxon>Streptophyta</taxon>
        <taxon>Embryophyta</taxon>
        <taxon>Tracheophyta</taxon>
        <taxon>Spermatophyta</taxon>
        <taxon>Magnoliopsida</taxon>
        <taxon>Liliopsida</taxon>
        <taxon>Araceae</taxon>
        <taxon>Aroideae</taxon>
        <taxon>Colocasieae</taxon>
        <taxon>Colocasia</taxon>
    </lineage>
</organism>
<dbReference type="GO" id="GO:0004523">
    <property type="term" value="F:RNA-DNA hybrid ribonuclease activity"/>
    <property type="evidence" value="ECO:0007669"/>
    <property type="project" value="InterPro"/>
</dbReference>
<dbReference type="InterPro" id="IPR044730">
    <property type="entry name" value="RNase_H-like_dom_plant"/>
</dbReference>